<dbReference type="InterPro" id="IPR050985">
    <property type="entry name" value="Alpha-glycosidase_related"/>
</dbReference>
<dbReference type="RefSeq" id="WP_275217065.1">
    <property type="nucleotide sequence ID" value="NZ_JAPHVQ010000001.1"/>
</dbReference>
<dbReference type="EC" id="3.2.1.22" evidence="2 5"/>
<feature type="binding site" evidence="7">
    <location>
        <begin position="329"/>
        <end position="330"/>
    </location>
    <ligand>
        <name>substrate</name>
    </ligand>
</feature>
<dbReference type="Proteomes" id="UP001142444">
    <property type="component" value="Unassembled WGS sequence"/>
</dbReference>
<dbReference type="InterPro" id="IPR002252">
    <property type="entry name" value="Glyco_hydro_36"/>
</dbReference>
<keyword evidence="4 5" id="KW-0326">Glycosidase</keyword>
<feature type="active site" description="Nucleophile" evidence="6">
    <location>
        <position position="441"/>
    </location>
</feature>
<dbReference type="FunFam" id="3.20.20.70:FF:000118">
    <property type="entry name" value="Alpha-galactosidase"/>
    <property type="match status" value="1"/>
</dbReference>
<dbReference type="Gene3D" id="2.70.98.60">
    <property type="entry name" value="alpha-galactosidase from lactobacil brevis"/>
    <property type="match status" value="1"/>
</dbReference>
<accession>A0A9X4JCE2</accession>
<dbReference type="PRINTS" id="PR00743">
    <property type="entry name" value="GLHYDRLASE36"/>
</dbReference>
<evidence type="ECO:0000256" key="7">
    <source>
        <dbReference type="PIRSR" id="PIRSR005536-2"/>
    </source>
</evidence>
<organism evidence="9 10">
    <name type="scientific">Actinobacillus equuli subsp. equuli</name>
    <dbReference type="NCBI Taxonomy" id="202947"/>
    <lineage>
        <taxon>Bacteria</taxon>
        <taxon>Pseudomonadati</taxon>
        <taxon>Pseudomonadota</taxon>
        <taxon>Gammaproteobacteria</taxon>
        <taxon>Pasteurellales</taxon>
        <taxon>Pasteurellaceae</taxon>
        <taxon>Actinobacillus</taxon>
    </lineage>
</organism>
<evidence type="ECO:0000256" key="3">
    <source>
        <dbReference type="ARBA" id="ARBA00022801"/>
    </source>
</evidence>
<protein>
    <recommendedName>
        <fullName evidence="2 5">Alpha-galactosidase</fullName>
        <ecNumber evidence="2 5">3.2.1.22</ecNumber>
    </recommendedName>
</protein>
<reference evidence="9" key="1">
    <citation type="submission" date="2022-11" db="EMBL/GenBank/DDBJ databases">
        <authorList>
            <person name="Kamali M."/>
            <person name="Peak L."/>
            <person name="Go Y.Y."/>
            <person name="Balasuriya U.B.R."/>
            <person name="Carossino M."/>
        </authorList>
    </citation>
    <scope>NUCLEOTIDE SEQUENCE</scope>
    <source>
        <strain evidence="9">4524</strain>
    </source>
</reference>
<dbReference type="SUPFAM" id="SSF51445">
    <property type="entry name" value="(Trans)glycosidases"/>
    <property type="match status" value="1"/>
</dbReference>
<dbReference type="PANTHER" id="PTHR43053">
    <property type="entry name" value="GLYCOSIDASE FAMILY 31"/>
    <property type="match status" value="1"/>
</dbReference>
<feature type="binding site" evidence="7">
    <location>
        <begin position="439"/>
        <end position="443"/>
    </location>
    <ligand>
        <name>substrate</name>
    </ligand>
</feature>
<reference evidence="9" key="2">
    <citation type="journal article" date="2023" name="Pathogens">
        <title>Pathological Features and Genomic Characterization of an Actinobacillus equuli subsp. equuli Bearing Unique Virulence-Associated Genes from an Adult Horse with Pleuropneumonia.</title>
        <authorList>
            <person name="Kamali M."/>
            <person name="Carossino M."/>
            <person name="Del Piero F."/>
            <person name="Peak L."/>
            <person name="Mitchell M.S."/>
            <person name="Willette J."/>
            <person name="Baker R."/>
            <person name="Li F."/>
            <person name="Kenez A."/>
            <person name="Balasuriya U.B.R."/>
            <person name="Go Y.Y."/>
        </authorList>
    </citation>
    <scope>NUCLEOTIDE SEQUENCE</scope>
    <source>
        <strain evidence="9">4524</strain>
    </source>
</reference>
<gene>
    <name evidence="9" type="ORF">OQ257_00985</name>
</gene>
<dbReference type="InterPro" id="IPR000111">
    <property type="entry name" value="Glyco_hydro_27/36_CS"/>
</dbReference>
<dbReference type="InterPro" id="IPR031704">
    <property type="entry name" value="Glyco_hydro_36_N"/>
</dbReference>
<comment type="caution">
    <text evidence="9">The sequence shown here is derived from an EMBL/GenBank/DDBJ whole genome shotgun (WGS) entry which is preliminary data.</text>
</comment>
<feature type="binding site" evidence="7">
    <location>
        <position position="505"/>
    </location>
    <ligand>
        <name>substrate</name>
    </ligand>
</feature>
<dbReference type="Gene3D" id="3.20.20.70">
    <property type="entry name" value="Aldolase class I"/>
    <property type="match status" value="1"/>
</dbReference>
<evidence type="ECO:0000313" key="10">
    <source>
        <dbReference type="Proteomes" id="UP001142444"/>
    </source>
</evidence>
<feature type="binding site" evidence="7">
    <location>
        <position position="483"/>
    </location>
    <ligand>
        <name>substrate</name>
    </ligand>
</feature>
<dbReference type="PANTHER" id="PTHR43053:SF3">
    <property type="entry name" value="ALPHA-GALACTOSIDASE C-RELATED"/>
    <property type="match status" value="1"/>
</dbReference>
<dbReference type="Pfam" id="PF16875">
    <property type="entry name" value="Glyco_hydro_36N"/>
    <property type="match status" value="1"/>
</dbReference>
<evidence type="ECO:0000313" key="9">
    <source>
        <dbReference type="EMBL" id="MDE8033748.1"/>
    </source>
</evidence>
<keyword evidence="3 5" id="KW-0378">Hydrolase</keyword>
<dbReference type="AlphaFoldDB" id="A0A9X4JCE2"/>
<evidence type="ECO:0000259" key="8">
    <source>
        <dbReference type="Pfam" id="PF16875"/>
    </source>
</evidence>
<feature type="active site" description="Proton donor" evidence="6">
    <location>
        <position position="505"/>
    </location>
</feature>
<dbReference type="GO" id="GO:0016052">
    <property type="term" value="P:carbohydrate catabolic process"/>
    <property type="evidence" value="ECO:0007669"/>
    <property type="project" value="InterPro"/>
</dbReference>
<dbReference type="InterPro" id="IPR038417">
    <property type="entry name" value="Alpga-gal_N_sf"/>
</dbReference>
<name>A0A9X4JCE2_ACTEU</name>
<evidence type="ECO:0000256" key="4">
    <source>
        <dbReference type="ARBA" id="ARBA00023295"/>
    </source>
</evidence>
<dbReference type="InterPro" id="IPR017853">
    <property type="entry name" value="GH"/>
</dbReference>
<dbReference type="InterPro" id="IPR013785">
    <property type="entry name" value="Aldolase_TIM"/>
</dbReference>
<proteinExistence type="inferred from homology"/>
<evidence type="ECO:0000256" key="1">
    <source>
        <dbReference type="ARBA" id="ARBA00001255"/>
    </source>
</evidence>
<dbReference type="PIRSF" id="PIRSF005536">
    <property type="entry name" value="Agal"/>
    <property type="match status" value="1"/>
</dbReference>
<evidence type="ECO:0000256" key="2">
    <source>
        <dbReference type="ARBA" id="ARBA00012755"/>
    </source>
</evidence>
<comment type="catalytic activity">
    <reaction evidence="1 5">
        <text>Hydrolysis of terminal, non-reducing alpha-D-galactose residues in alpha-D-galactosides, including galactose oligosaccharides, galactomannans and galactolipids.</text>
        <dbReference type="EC" id="3.2.1.22"/>
    </reaction>
</comment>
<sequence length="712" mass="81364">MNNIIRLSSNQNDLIINASDNPQILYWGEKLAQFEPTNAWLSYSGVTNGGLDIDVPVSLAAENGRGYFESSSVEGHRNGLDSMPVFKLSKIEQQNDRLIIRQTDEIAGLEFSSEFVLDKTTSVLKTRNILRNLKAAPYSVNRLAVTLPLPEFADEVCTFYGRWVREFQPNRQNLKHGGFIQENRVGRTSHEYPPILIVGEEGYKEQKGDVWGFHLAWSGNHRIRADIDIRGRRSVQLEALYFPGEITLAQDEEIATPWVYATASNQGLNGMSQQFHQYVRENILRFPQGKTRPVHLNIWEGVYFDHKPEHIIAMAKAAAEMGVERFIIDDGWFIGRDDDFGGLGDWYLDERKYPNGLTPVVKAVKDLGMQFGIWVELEMINKPTKLYQQHPDWLLAVEGYDQPAERNQFVLDLCNPEVFDYLVERMDWLLGNHDIDYVKWDMNRRIVQGAHQGKAAVTKQTEAFYRLCDVLCEKYPNVEFEACSSGGGRIDYEVLKRSQRFWTSDDNDALERQTIQRGFSYFYPPEIMGAHIGGFHCHTTYRKLDANFRGLTALFGHMGVELDPVKEGEEERKNFAKYIALHKSLRELLHSGTAFRLDRKDPACLVNGVVAQDSSQAVVLISQLAMLDYLRQESLRVPYLKEGNYQVEILDLPRNFAEGKFGHLMKQLPEWMVKALNGEKVIINSEWLAKVGLGLPIIDPASAMLLKFTRIA</sequence>
<dbReference type="GO" id="GO:0004557">
    <property type="term" value="F:alpha-galactosidase activity"/>
    <property type="evidence" value="ECO:0007669"/>
    <property type="project" value="UniProtKB-UniRule"/>
</dbReference>
<dbReference type="EMBL" id="JAPHVQ010000001">
    <property type="protein sequence ID" value="MDE8033748.1"/>
    <property type="molecule type" value="Genomic_DNA"/>
</dbReference>
<evidence type="ECO:0000256" key="5">
    <source>
        <dbReference type="PIRNR" id="PIRNR005536"/>
    </source>
</evidence>
<feature type="domain" description="Glycosyl hydrolase family 36 N-terminal" evidence="8">
    <location>
        <begin position="21"/>
        <end position="235"/>
    </location>
</feature>
<dbReference type="PROSITE" id="PS00512">
    <property type="entry name" value="ALPHA_GALACTOSIDASE"/>
    <property type="match status" value="1"/>
</dbReference>
<dbReference type="CDD" id="cd14791">
    <property type="entry name" value="GH36"/>
    <property type="match status" value="1"/>
</dbReference>
<evidence type="ECO:0000256" key="6">
    <source>
        <dbReference type="PIRSR" id="PIRSR005536-1"/>
    </source>
</evidence>
<dbReference type="Pfam" id="PF02065">
    <property type="entry name" value="Melibiase"/>
    <property type="match status" value="1"/>
</dbReference>
<feature type="binding site" evidence="7">
    <location>
        <position position="163"/>
    </location>
    <ligand>
        <name>substrate</name>
    </ligand>
</feature>
<keyword evidence="10" id="KW-1185">Reference proteome</keyword>
<comment type="similarity">
    <text evidence="5">Belongs to the glycosyl hydrolase.</text>
</comment>
<feature type="binding site" evidence="7">
    <location>
        <position position="406"/>
    </location>
    <ligand>
        <name>substrate</name>
    </ligand>
</feature>